<evidence type="ECO:0000313" key="7">
    <source>
        <dbReference type="EMBL" id="AET37975.1"/>
    </source>
</evidence>
<keyword evidence="3 6" id="KW-0812">Transmembrane</keyword>
<dbReference type="GO" id="GO:0006506">
    <property type="term" value="P:GPI anchor biosynthetic process"/>
    <property type="evidence" value="ECO:0007669"/>
    <property type="project" value="TreeGrafter"/>
</dbReference>
<sequence length="594" mass="69085">MLTGNMEAPTKNWISLLFSLESLDARLAPPKDVKRRQQISLNAGKSRWNTLEFWLYYLVFIIVIPLMFKTGMDASNELNPNYPKYERLLSDGWLFGRKVDNSDDQYRFFRDNFLLLLGLMLGHTSIKKCVIHFSSIKPVTFDFGFGLVFISAAHGVNALRVLVHLFAMFSIVKMFKKQRRLATILSWTYGIGTLFFNNSYKSYPFGSILSILSFLDTSYKGLIGRWDVFFNFTLLRMLSFNMDYLERWHNVNQKERLTTPTLYENDDTSASTKNHELVSLAPIRENAFSEEILDERSRLVAPHSLRDYSIKNYLAYVTYTPLFIAGPIITFNDYLYQSCHTLPSIAGHRIVRYALNLTCCLLTMEFLLHFMYVVAVSKTKAWAGDTPFQLSMIGLFNLNVIWLKLLIPWRLFRLWAMLDGIDPPENMIRSVDNNYSALAFWRAWHRSYNKWVVRYIYIPLGGSSNRLLTSLAVFSFVAIWHDIEMRLLLWGWLIVLFLFPEILATKYFGKYSKESWYRSLCGVGCVFNLWLMMIANLFGFCLGSSGTMQLLKDIFSTQDGIVFFFCANTAIYVAVQVMFEQREHEKRQGINVKC</sequence>
<dbReference type="Proteomes" id="UP000006790">
    <property type="component" value="Chromosome 2"/>
</dbReference>
<dbReference type="GO" id="GO:0008374">
    <property type="term" value="F:O-acyltransferase activity"/>
    <property type="evidence" value="ECO:0007669"/>
    <property type="project" value="TreeGrafter"/>
</dbReference>
<feature type="transmembrane region" description="Helical" evidence="6">
    <location>
        <begin position="145"/>
        <end position="169"/>
    </location>
</feature>
<feature type="transmembrane region" description="Helical" evidence="6">
    <location>
        <begin position="181"/>
        <end position="200"/>
    </location>
</feature>
<dbReference type="GeneID" id="11473036"/>
<feature type="transmembrane region" description="Helical" evidence="6">
    <location>
        <begin position="313"/>
        <end position="332"/>
    </location>
</feature>
<comment type="similarity">
    <text evidence="2">Belongs to the membrane-bound acyltransferase family.</text>
</comment>
<feature type="transmembrane region" description="Helical" evidence="6">
    <location>
        <begin position="387"/>
        <end position="407"/>
    </location>
</feature>
<dbReference type="STRING" id="931890.G8JP70"/>
<accession>G8JP70</accession>
<feature type="transmembrane region" description="Helical" evidence="6">
    <location>
        <begin position="560"/>
        <end position="579"/>
    </location>
</feature>
<dbReference type="GO" id="GO:0005783">
    <property type="term" value="C:endoplasmic reticulum"/>
    <property type="evidence" value="ECO:0007669"/>
    <property type="project" value="TreeGrafter"/>
</dbReference>
<feature type="transmembrane region" description="Helical" evidence="6">
    <location>
        <begin position="520"/>
        <end position="540"/>
    </location>
</feature>
<dbReference type="PANTHER" id="PTHR13285">
    <property type="entry name" value="ACYLTRANSFERASE"/>
    <property type="match status" value="1"/>
</dbReference>
<reference evidence="8" key="1">
    <citation type="journal article" date="2012" name="G3 (Bethesda)">
        <title>Pichia sorbitophila, an interspecies yeast hybrid reveals early steps of genome resolution following polyploidization.</title>
        <authorList>
            <person name="Leh Louis V."/>
            <person name="Despons L."/>
            <person name="Friedrich A."/>
            <person name="Martin T."/>
            <person name="Durrens P."/>
            <person name="Casaregola S."/>
            <person name="Neuveglise C."/>
            <person name="Fairhead C."/>
            <person name="Marck C."/>
            <person name="Cruz J.A."/>
            <person name="Straub M.L."/>
            <person name="Kugler V."/>
            <person name="Sacerdot C."/>
            <person name="Uzunov Z."/>
            <person name="Thierry A."/>
            <person name="Weiss S."/>
            <person name="Bleykasten C."/>
            <person name="De Montigny J."/>
            <person name="Jacques N."/>
            <person name="Jung P."/>
            <person name="Lemaire M."/>
            <person name="Mallet S."/>
            <person name="Morel G."/>
            <person name="Richard G.F."/>
            <person name="Sarkar A."/>
            <person name="Savel G."/>
            <person name="Schacherer J."/>
            <person name="Seret M.L."/>
            <person name="Talla E."/>
            <person name="Samson G."/>
            <person name="Jubin C."/>
            <person name="Poulain J."/>
            <person name="Vacherie B."/>
            <person name="Barbe V."/>
            <person name="Pelletier E."/>
            <person name="Sherman D.J."/>
            <person name="Westhof E."/>
            <person name="Weissenbach J."/>
            <person name="Baret P.V."/>
            <person name="Wincker P."/>
            <person name="Gaillardin C."/>
            <person name="Dujon B."/>
            <person name="Souciet J.L."/>
        </authorList>
    </citation>
    <scope>NUCLEOTIDE SEQUENCE [LARGE SCALE GENOMIC DNA]</scope>
    <source>
        <strain evidence="8">CBS 270.75 / DBVPG 7215 / KCTC 17166 / NRRL Y-17582</strain>
    </source>
</reference>
<evidence type="ECO:0008006" key="9">
    <source>
        <dbReference type="Google" id="ProtNLM"/>
    </source>
</evidence>
<dbReference type="KEGG" id="erc:Ecym_2227"/>
<feature type="transmembrane region" description="Helical" evidence="6">
    <location>
        <begin position="54"/>
        <end position="72"/>
    </location>
</feature>
<dbReference type="RefSeq" id="XP_003644792.1">
    <property type="nucleotide sequence ID" value="XM_003644744.1"/>
</dbReference>
<name>G8JP70_ERECY</name>
<dbReference type="OrthoDB" id="420606at2759"/>
<keyword evidence="5 6" id="KW-0472">Membrane</keyword>
<dbReference type="eggNOG" id="KOG3860">
    <property type="taxonomic scope" value="Eukaryota"/>
</dbReference>
<feature type="transmembrane region" description="Helical" evidence="6">
    <location>
        <begin position="487"/>
        <end position="508"/>
    </location>
</feature>
<evidence type="ECO:0000256" key="1">
    <source>
        <dbReference type="ARBA" id="ARBA00004141"/>
    </source>
</evidence>
<dbReference type="OMA" id="GWHRSYN"/>
<keyword evidence="4 6" id="KW-1133">Transmembrane helix</keyword>
<dbReference type="InterPro" id="IPR051085">
    <property type="entry name" value="MB_O-acyltransferase"/>
</dbReference>
<evidence type="ECO:0000256" key="6">
    <source>
        <dbReference type="SAM" id="Phobius"/>
    </source>
</evidence>
<evidence type="ECO:0000256" key="5">
    <source>
        <dbReference type="ARBA" id="ARBA00023136"/>
    </source>
</evidence>
<dbReference type="EMBL" id="CP002498">
    <property type="protein sequence ID" value="AET37975.1"/>
    <property type="molecule type" value="Genomic_DNA"/>
</dbReference>
<comment type="subcellular location">
    <subcellularLocation>
        <location evidence="1">Membrane</location>
        <topology evidence="1">Multi-pass membrane protein</topology>
    </subcellularLocation>
</comment>
<feature type="transmembrane region" description="Helical" evidence="6">
    <location>
        <begin position="455"/>
        <end position="481"/>
    </location>
</feature>
<protein>
    <recommendedName>
        <fullName evidence="9">Glycerol uptake protein 1</fullName>
    </recommendedName>
</protein>
<dbReference type="FunCoup" id="G8JP70">
    <property type="interactions" value="114"/>
</dbReference>
<keyword evidence="8" id="KW-1185">Reference proteome</keyword>
<organism evidence="7 8">
    <name type="scientific">Eremothecium cymbalariae (strain CBS 270.75 / DBVPG 7215 / KCTC 17166 / NRRL Y-17582)</name>
    <name type="common">Yeast</name>
    <dbReference type="NCBI Taxonomy" id="931890"/>
    <lineage>
        <taxon>Eukaryota</taxon>
        <taxon>Fungi</taxon>
        <taxon>Dikarya</taxon>
        <taxon>Ascomycota</taxon>
        <taxon>Saccharomycotina</taxon>
        <taxon>Saccharomycetes</taxon>
        <taxon>Saccharomycetales</taxon>
        <taxon>Saccharomycetaceae</taxon>
        <taxon>Eremothecium</taxon>
    </lineage>
</organism>
<dbReference type="GO" id="GO:0016020">
    <property type="term" value="C:membrane"/>
    <property type="evidence" value="ECO:0007669"/>
    <property type="project" value="UniProtKB-SubCell"/>
</dbReference>
<gene>
    <name evidence="7" type="ordered locus">Ecym_2227</name>
</gene>
<proteinExistence type="inferred from homology"/>
<evidence type="ECO:0000256" key="4">
    <source>
        <dbReference type="ARBA" id="ARBA00022989"/>
    </source>
</evidence>
<dbReference type="InterPro" id="IPR004299">
    <property type="entry name" value="MBOAT_fam"/>
</dbReference>
<feature type="transmembrane region" description="Helical" evidence="6">
    <location>
        <begin position="353"/>
        <end position="375"/>
    </location>
</feature>
<evidence type="ECO:0000313" key="8">
    <source>
        <dbReference type="Proteomes" id="UP000006790"/>
    </source>
</evidence>
<dbReference type="AlphaFoldDB" id="G8JP70"/>
<evidence type="ECO:0000256" key="3">
    <source>
        <dbReference type="ARBA" id="ARBA00022692"/>
    </source>
</evidence>
<dbReference type="InParanoid" id="G8JP70"/>
<evidence type="ECO:0000256" key="2">
    <source>
        <dbReference type="ARBA" id="ARBA00010323"/>
    </source>
</evidence>
<dbReference type="Pfam" id="PF03062">
    <property type="entry name" value="MBOAT"/>
    <property type="match status" value="1"/>
</dbReference>
<dbReference type="HOGENOM" id="CLU_021430_1_1_1"/>
<dbReference type="PANTHER" id="PTHR13285:SF18">
    <property type="entry name" value="PROTEIN-CYSTEINE N-PALMITOYLTRANSFERASE RASP"/>
    <property type="match status" value="1"/>
</dbReference>